<reference evidence="2" key="1">
    <citation type="journal article" date="2019" name="Int. J. Syst. Evol. Microbiol.">
        <title>The Global Catalogue of Microorganisms (GCM) 10K type strain sequencing project: providing services to taxonomists for standard genome sequencing and annotation.</title>
        <authorList>
            <consortium name="The Broad Institute Genomics Platform"/>
            <consortium name="The Broad Institute Genome Sequencing Center for Infectious Disease"/>
            <person name="Wu L."/>
            <person name="Ma J."/>
        </authorList>
    </citation>
    <scope>NUCLEOTIDE SEQUENCE [LARGE SCALE GENOMIC DNA]</scope>
    <source>
        <strain evidence="2">CGMCC 4.1434</strain>
    </source>
</reference>
<evidence type="ECO:0000313" key="1">
    <source>
        <dbReference type="EMBL" id="MFC5591598.1"/>
    </source>
</evidence>
<gene>
    <name evidence="1" type="ORF">ACFPRA_22185</name>
</gene>
<name>A0ABW0TTA9_9BACL</name>
<dbReference type="Pfam" id="PF08863">
    <property type="entry name" value="YolD"/>
    <property type="match status" value="1"/>
</dbReference>
<dbReference type="EMBL" id="JBHSNO010000016">
    <property type="protein sequence ID" value="MFC5591598.1"/>
    <property type="molecule type" value="Genomic_DNA"/>
</dbReference>
<dbReference type="InterPro" id="IPR014962">
    <property type="entry name" value="YolD"/>
</dbReference>
<organism evidence="1 2">
    <name type="scientific">Sporosarcina soli</name>
    <dbReference type="NCBI Taxonomy" id="334736"/>
    <lineage>
        <taxon>Bacteria</taxon>
        <taxon>Bacillati</taxon>
        <taxon>Bacillota</taxon>
        <taxon>Bacilli</taxon>
        <taxon>Bacillales</taxon>
        <taxon>Caryophanaceae</taxon>
        <taxon>Sporosarcina</taxon>
    </lineage>
</organism>
<keyword evidence="2" id="KW-1185">Reference proteome</keyword>
<proteinExistence type="predicted"/>
<protein>
    <submittedName>
        <fullName evidence="1">YolD-like family protein</fullName>
    </submittedName>
</protein>
<sequence length="120" mass="13917">MVLNRHMKTVGGVKDRGRIKWTAMMLPEHIKELRTWQSEDELVKYPNLSEFDLQLIQEELDVACRRKCETLIKTWKAGVIVQLQGSIKEIDLRLKCIILQDQIGAVRIPVTEIVSVQCME</sequence>
<evidence type="ECO:0000313" key="2">
    <source>
        <dbReference type="Proteomes" id="UP001596109"/>
    </source>
</evidence>
<accession>A0ABW0TTA9</accession>
<comment type="caution">
    <text evidence="1">The sequence shown here is derived from an EMBL/GenBank/DDBJ whole genome shotgun (WGS) entry which is preliminary data.</text>
</comment>
<dbReference type="RefSeq" id="WP_381439580.1">
    <property type="nucleotide sequence ID" value="NZ_JBHSNO010000016.1"/>
</dbReference>
<dbReference type="Proteomes" id="UP001596109">
    <property type="component" value="Unassembled WGS sequence"/>
</dbReference>